<keyword evidence="3" id="KW-1185">Reference proteome</keyword>
<comment type="caution">
    <text evidence="2">The sequence shown here is derived from an EMBL/GenBank/DDBJ whole genome shotgun (WGS) entry which is preliminary data.</text>
</comment>
<evidence type="ECO:0000256" key="1">
    <source>
        <dbReference type="SAM" id="MobiDB-lite"/>
    </source>
</evidence>
<sequence length="512" mass="50996">VQAASRGADSGDKEVTVAKTAGAGCADEATSEFSVDLFPAPPHILASALRQVEGTKQPNNPNLSCTQLLVVQGAGPSNPTRIANPDCAPHRASDGAATRNADADNGVSTGKGLEPITSADMAGGQESSCGTKAMMATRGADVEAICAGMQVGSAREGDVPQPTLTGQGNADASAGMDMGHLGDCADAQSGNAAAAVAAPEVGAADGTGTGSQARSHHAQCGGAGPVALRPLVHTAPPVPVHAEAAKPAACSVASVHGGGMVRSDGMARSGRPILVEQQQQPNSPRPAEIRVAPEWSRLAVVATAVGNEESKSAGADSGVHTHAGGVVEQANLARGYVNQNANTRVTSRQAWQNTAFVLPTTMAAAAAFSAAHPIAETPLPATAAAAAAALAALAGSITNSRTLDIDTGGMLDSCLGSTDARAMERGLMLDLMPALSNQAHSSHISSSISPELAVALENMLGLHGIRRDAAPADTTADTTTPGSEPSGGGNGSGNGSGSRMVVLGRQEWQGTK</sequence>
<dbReference type="AlphaFoldDB" id="A0A8J4BGL2"/>
<organism evidence="2 3">
    <name type="scientific">Volvox africanus</name>
    <dbReference type="NCBI Taxonomy" id="51714"/>
    <lineage>
        <taxon>Eukaryota</taxon>
        <taxon>Viridiplantae</taxon>
        <taxon>Chlorophyta</taxon>
        <taxon>core chlorophytes</taxon>
        <taxon>Chlorophyceae</taxon>
        <taxon>CS clade</taxon>
        <taxon>Chlamydomonadales</taxon>
        <taxon>Volvocaceae</taxon>
        <taxon>Volvox</taxon>
    </lineage>
</organism>
<feature type="region of interest" description="Disordered" evidence="1">
    <location>
        <begin position="472"/>
        <end position="512"/>
    </location>
</feature>
<evidence type="ECO:0000313" key="3">
    <source>
        <dbReference type="Proteomes" id="UP000747399"/>
    </source>
</evidence>
<feature type="compositionally biased region" description="Gly residues" evidence="1">
    <location>
        <begin position="485"/>
        <end position="496"/>
    </location>
</feature>
<reference evidence="2" key="1">
    <citation type="journal article" date="2021" name="Proc. Natl. Acad. Sci. U.S.A.">
        <title>Three genomes in the algal genus Volvox reveal the fate of a haploid sex-determining region after a transition to homothallism.</title>
        <authorList>
            <person name="Yamamoto K."/>
            <person name="Hamaji T."/>
            <person name="Kawai-Toyooka H."/>
            <person name="Matsuzaki R."/>
            <person name="Takahashi F."/>
            <person name="Nishimura Y."/>
            <person name="Kawachi M."/>
            <person name="Noguchi H."/>
            <person name="Minakuchi Y."/>
            <person name="Umen J.G."/>
            <person name="Toyoda A."/>
            <person name="Nozaki H."/>
        </authorList>
    </citation>
    <scope>NUCLEOTIDE SEQUENCE</scope>
    <source>
        <strain evidence="2">NIES-3780</strain>
    </source>
</reference>
<dbReference type="Proteomes" id="UP000747399">
    <property type="component" value="Unassembled WGS sequence"/>
</dbReference>
<feature type="compositionally biased region" description="Low complexity" evidence="1">
    <location>
        <begin position="472"/>
        <end position="484"/>
    </location>
</feature>
<evidence type="ECO:0000313" key="2">
    <source>
        <dbReference type="EMBL" id="GIL60802.1"/>
    </source>
</evidence>
<feature type="region of interest" description="Disordered" evidence="1">
    <location>
        <begin position="205"/>
        <end position="224"/>
    </location>
</feature>
<dbReference type="EMBL" id="BNCO01000041">
    <property type="protein sequence ID" value="GIL60802.1"/>
    <property type="molecule type" value="Genomic_DNA"/>
</dbReference>
<feature type="region of interest" description="Disordered" evidence="1">
    <location>
        <begin position="80"/>
        <end position="128"/>
    </location>
</feature>
<gene>
    <name evidence="2" type="ORF">Vafri_15324</name>
</gene>
<feature type="non-terminal residue" evidence="2">
    <location>
        <position position="1"/>
    </location>
</feature>
<accession>A0A8J4BGL2</accession>
<name>A0A8J4BGL2_9CHLO</name>
<protein>
    <submittedName>
        <fullName evidence="2">Uncharacterized protein</fullName>
    </submittedName>
</protein>
<feature type="region of interest" description="Disordered" evidence="1">
    <location>
        <begin position="154"/>
        <end position="174"/>
    </location>
</feature>
<proteinExistence type="predicted"/>